<protein>
    <submittedName>
        <fullName evidence="4">Glycogen debranching enzyme, putative</fullName>
    </submittedName>
</protein>
<dbReference type="STRING" id="683228.GA0070617_3892"/>
<feature type="region of interest" description="Disordered" evidence="1">
    <location>
        <begin position="549"/>
        <end position="570"/>
    </location>
</feature>
<evidence type="ECO:0000259" key="3">
    <source>
        <dbReference type="Pfam" id="PF12439"/>
    </source>
</evidence>
<evidence type="ECO:0000313" key="5">
    <source>
        <dbReference type="Proteomes" id="UP000198937"/>
    </source>
</evidence>
<dbReference type="InterPro" id="IPR032790">
    <property type="entry name" value="GDE_C"/>
</dbReference>
<feature type="domain" description="Glycogen debranching enzyme C-terminal" evidence="2">
    <location>
        <begin position="280"/>
        <end position="643"/>
    </location>
</feature>
<dbReference type="InterPro" id="IPR024742">
    <property type="entry name" value="Glycogen_debranch_N"/>
</dbReference>
<evidence type="ECO:0000256" key="1">
    <source>
        <dbReference type="SAM" id="MobiDB-lite"/>
    </source>
</evidence>
<dbReference type="Proteomes" id="UP000198937">
    <property type="component" value="Unassembled WGS sequence"/>
</dbReference>
<feature type="domain" description="Glycogen debranching enzyme bacterial and archaeal type N-terminal" evidence="3">
    <location>
        <begin position="21"/>
        <end position="227"/>
    </location>
</feature>
<dbReference type="OrthoDB" id="9761875at2"/>
<dbReference type="SUPFAM" id="SSF48208">
    <property type="entry name" value="Six-hairpin glycosidases"/>
    <property type="match status" value="1"/>
</dbReference>
<accession>A0A1C6UXH1</accession>
<dbReference type="InterPro" id="IPR010401">
    <property type="entry name" value="AGL/Gdb1"/>
</dbReference>
<dbReference type="PANTHER" id="PTHR10569:SF2">
    <property type="entry name" value="GLYCOGEN DEBRANCHING ENZYME"/>
    <property type="match status" value="1"/>
</dbReference>
<reference evidence="4 5" key="1">
    <citation type="submission" date="2016-06" db="EMBL/GenBank/DDBJ databases">
        <authorList>
            <person name="Kjaerup R.B."/>
            <person name="Dalgaard T.S."/>
            <person name="Juul-Madsen H.R."/>
        </authorList>
    </citation>
    <scope>NUCLEOTIDE SEQUENCE [LARGE SCALE GENOMIC DNA]</scope>
    <source>
        <strain evidence="4 5">DSM 45577</strain>
    </source>
</reference>
<dbReference type="Pfam" id="PF06202">
    <property type="entry name" value="GDE_C"/>
    <property type="match status" value="1"/>
</dbReference>
<name>A0A1C6UXH1_9ACTN</name>
<organism evidence="4 5">
    <name type="scientific">Micromonospora yangpuensis</name>
    <dbReference type="NCBI Taxonomy" id="683228"/>
    <lineage>
        <taxon>Bacteria</taxon>
        <taxon>Bacillati</taxon>
        <taxon>Actinomycetota</taxon>
        <taxon>Actinomycetes</taxon>
        <taxon>Micromonosporales</taxon>
        <taxon>Micromonosporaceae</taxon>
        <taxon>Micromonospora</taxon>
    </lineage>
</organism>
<proteinExistence type="predicted"/>
<dbReference type="EMBL" id="FMIA01000002">
    <property type="protein sequence ID" value="SCL58708.1"/>
    <property type="molecule type" value="Genomic_DNA"/>
</dbReference>
<dbReference type="Gene3D" id="1.50.10.10">
    <property type="match status" value="1"/>
</dbReference>
<gene>
    <name evidence="4" type="ORF">GA0070617_3892</name>
</gene>
<dbReference type="InterPro" id="IPR012341">
    <property type="entry name" value="6hp_glycosidase-like_sf"/>
</dbReference>
<keyword evidence="5" id="KW-1185">Reference proteome</keyword>
<dbReference type="GO" id="GO:0004134">
    <property type="term" value="F:4-alpha-glucanotransferase activity"/>
    <property type="evidence" value="ECO:0007669"/>
    <property type="project" value="InterPro"/>
</dbReference>
<sequence>MIDISFGPQVCGDVTTGGASREWLVTDGVGGYAMGTVSGLRTRRYHGLLVVAGDTPATRNVGLVSLDPAVLLPSGAQVRLGAHEWSSGEVDPRGFELLEHFALIDGVPRWRWRIGATVIEREVAMLPGRSCVAVVHRLVAGGPVQLDLAAVCTWRDAHGERRSDGPDLRVEPVGQGAVVEGAFRLAGPGWSPQGQWWLGVHHREEATRGLHPDEDLWYAGRFSGALERPGDTVSVLAWADQLDVEPMPATDVVAAARRRNRQVVAAAKPVDDTTATLALAADAFVVRTAAAPVEVVAGYPWFGAWSRDTMISYEGLFLCTGRADEGRELLRSYAATLSEGMLANTADTGRVEYNTVDATLWFLHAVSRHVTVTGDTDLGDELLPALHSVVGAHLAGTRYGIVVDPADALLTAGAPGAALTWMDARVYGVPVTPRIGKPVEVNALWVNGLAGLAELTELAGQDATELWRLHGRALASFRQRFPAPELGWLHDVVDAPAPAYPLGGAAHHDDDLLRPNQLLAWSLPYAPLEPDPQTLRRVADGLLTPLGPRSLSPDSPGFAGRHRGGPADRDGAYHQGTVWPWLTGPYADACRRAGIDVDDLFTGIDGHLREYGLGSVSETADGLAPHRGTGCPFQAWSVAETLRVRRIG</sequence>
<dbReference type="GO" id="GO:0004135">
    <property type="term" value="F:amylo-alpha-1,6-glucosidase activity"/>
    <property type="evidence" value="ECO:0007669"/>
    <property type="project" value="InterPro"/>
</dbReference>
<evidence type="ECO:0000259" key="2">
    <source>
        <dbReference type="Pfam" id="PF06202"/>
    </source>
</evidence>
<dbReference type="PANTHER" id="PTHR10569">
    <property type="entry name" value="GLYCOGEN DEBRANCHING ENZYME"/>
    <property type="match status" value="1"/>
</dbReference>
<dbReference type="RefSeq" id="WP_091446673.1">
    <property type="nucleotide sequence ID" value="NZ_BMMJ01000002.1"/>
</dbReference>
<evidence type="ECO:0000313" key="4">
    <source>
        <dbReference type="EMBL" id="SCL58708.1"/>
    </source>
</evidence>
<dbReference type="InterPro" id="IPR008928">
    <property type="entry name" value="6-hairpin_glycosidase_sf"/>
</dbReference>
<dbReference type="AlphaFoldDB" id="A0A1C6UXH1"/>
<dbReference type="GO" id="GO:0005980">
    <property type="term" value="P:glycogen catabolic process"/>
    <property type="evidence" value="ECO:0007669"/>
    <property type="project" value="InterPro"/>
</dbReference>
<dbReference type="Pfam" id="PF12439">
    <property type="entry name" value="GDE_N"/>
    <property type="match status" value="1"/>
</dbReference>